<dbReference type="InterPro" id="IPR018060">
    <property type="entry name" value="HTH_AraC"/>
</dbReference>
<dbReference type="EMBL" id="FCOE02000046">
    <property type="protein sequence ID" value="SAK97242.1"/>
    <property type="molecule type" value="Genomic_DNA"/>
</dbReference>
<dbReference type="STRING" id="1777141.AWB80_07323"/>
<dbReference type="Gene3D" id="1.10.10.60">
    <property type="entry name" value="Homeodomain-like"/>
    <property type="match status" value="1"/>
</dbReference>
<sequence>MSGHKSSGLLKHQADIGYRIFDKTLPIRDIASGRLILGMKDFLLKRYPTERVPLPRDVIASLFDYRHGERVTWHQHKRGQLVFAVQGVVRVLTPARTWALPPSRAVWLPSDVDHELHAVGEMQLCSVYFEPRVFPWSWHQPAVIAVSPLMRELAIALGGAGERYAEGSRAALCAPLLLKVLKETPALAEPGVPLPRDARLLQICEHMMSDPASELTLDFWGEQFETSGRTLARYLNAEKGLTFGAWRQQIRVAEAITLLTLGQPVTQVSKKLGYRSASAFIVMFRQATGEPPQRYLASRTSAS</sequence>
<proteinExistence type="predicted"/>
<organism evidence="6 7">
    <name type="scientific">Caballeronia pedi</name>
    <dbReference type="NCBI Taxonomy" id="1777141"/>
    <lineage>
        <taxon>Bacteria</taxon>
        <taxon>Pseudomonadati</taxon>
        <taxon>Pseudomonadota</taxon>
        <taxon>Betaproteobacteria</taxon>
        <taxon>Burkholderiales</taxon>
        <taxon>Burkholderiaceae</taxon>
        <taxon>Caballeronia</taxon>
    </lineage>
</organism>
<feature type="domain" description="HTH araC/xylS-type" evidence="5">
    <location>
        <begin position="198"/>
        <end position="298"/>
    </location>
</feature>
<protein>
    <submittedName>
        <fullName evidence="6">AraC family transcriptional regulator</fullName>
    </submittedName>
</protein>
<evidence type="ECO:0000256" key="4">
    <source>
        <dbReference type="ARBA" id="ARBA00023163"/>
    </source>
</evidence>
<dbReference type="PANTHER" id="PTHR11019:SF199">
    <property type="entry name" value="HTH-TYPE TRANSCRIPTIONAL REGULATOR NIMR"/>
    <property type="match status" value="1"/>
</dbReference>
<evidence type="ECO:0000256" key="3">
    <source>
        <dbReference type="ARBA" id="ARBA00023125"/>
    </source>
</evidence>
<dbReference type="Proteomes" id="UP000054911">
    <property type="component" value="Unassembled WGS sequence"/>
</dbReference>
<gene>
    <name evidence="6" type="ORF">AWB80_07323</name>
</gene>
<dbReference type="Pfam" id="PF02311">
    <property type="entry name" value="AraC_binding"/>
    <property type="match status" value="1"/>
</dbReference>
<keyword evidence="4" id="KW-0804">Transcription</keyword>
<dbReference type="FunFam" id="1.10.10.60:FF:000132">
    <property type="entry name" value="AraC family transcriptional regulator"/>
    <property type="match status" value="1"/>
</dbReference>
<keyword evidence="7" id="KW-1185">Reference proteome</keyword>
<name>A0A158DRK2_9BURK</name>
<dbReference type="InterPro" id="IPR009057">
    <property type="entry name" value="Homeodomain-like_sf"/>
</dbReference>
<evidence type="ECO:0000313" key="7">
    <source>
        <dbReference type="Proteomes" id="UP000054911"/>
    </source>
</evidence>
<dbReference type="SUPFAM" id="SSF51182">
    <property type="entry name" value="RmlC-like cupins"/>
    <property type="match status" value="1"/>
</dbReference>
<dbReference type="SMART" id="SM00342">
    <property type="entry name" value="HTH_ARAC"/>
    <property type="match status" value="1"/>
</dbReference>
<dbReference type="PANTHER" id="PTHR11019">
    <property type="entry name" value="HTH-TYPE TRANSCRIPTIONAL REGULATOR NIMR"/>
    <property type="match status" value="1"/>
</dbReference>
<keyword evidence="2" id="KW-0805">Transcription regulation</keyword>
<dbReference type="SUPFAM" id="SSF46689">
    <property type="entry name" value="Homeodomain-like"/>
    <property type="match status" value="1"/>
</dbReference>
<comment type="caution">
    <text evidence="6">The sequence shown here is derived from an EMBL/GenBank/DDBJ whole genome shotgun (WGS) entry which is preliminary data.</text>
</comment>
<dbReference type="GO" id="GO:0043565">
    <property type="term" value="F:sequence-specific DNA binding"/>
    <property type="evidence" value="ECO:0007669"/>
    <property type="project" value="InterPro"/>
</dbReference>
<dbReference type="InterPro" id="IPR014710">
    <property type="entry name" value="RmlC-like_jellyroll"/>
</dbReference>
<accession>A0A158DRK2</accession>
<keyword evidence="1" id="KW-0678">Repressor</keyword>
<dbReference type="RefSeq" id="WP_244206928.1">
    <property type="nucleotide sequence ID" value="NZ_FCOE02000046.1"/>
</dbReference>
<evidence type="ECO:0000256" key="1">
    <source>
        <dbReference type="ARBA" id="ARBA00022491"/>
    </source>
</evidence>
<reference evidence="6" key="1">
    <citation type="submission" date="2016-01" db="EMBL/GenBank/DDBJ databases">
        <authorList>
            <person name="Peeters C."/>
        </authorList>
    </citation>
    <scope>NUCLEOTIDE SEQUENCE [LARGE SCALE GENOMIC DNA]</scope>
    <source>
        <strain evidence="6">LMG 29323</strain>
    </source>
</reference>
<keyword evidence="3" id="KW-0238">DNA-binding</keyword>
<evidence type="ECO:0000313" key="6">
    <source>
        <dbReference type="EMBL" id="SAK97242.1"/>
    </source>
</evidence>
<dbReference type="PROSITE" id="PS01124">
    <property type="entry name" value="HTH_ARAC_FAMILY_2"/>
    <property type="match status" value="1"/>
</dbReference>
<dbReference type="CDD" id="cd06124">
    <property type="entry name" value="cupin_NimR-like_N"/>
    <property type="match status" value="1"/>
</dbReference>
<evidence type="ECO:0000259" key="5">
    <source>
        <dbReference type="PROSITE" id="PS01124"/>
    </source>
</evidence>
<dbReference type="AlphaFoldDB" id="A0A158DRK2"/>
<dbReference type="Pfam" id="PF12833">
    <property type="entry name" value="HTH_18"/>
    <property type="match status" value="1"/>
</dbReference>
<dbReference type="GO" id="GO:0003700">
    <property type="term" value="F:DNA-binding transcription factor activity"/>
    <property type="evidence" value="ECO:0007669"/>
    <property type="project" value="InterPro"/>
</dbReference>
<dbReference type="Gene3D" id="2.60.120.10">
    <property type="entry name" value="Jelly Rolls"/>
    <property type="match status" value="1"/>
</dbReference>
<dbReference type="InterPro" id="IPR003313">
    <property type="entry name" value="AraC-bd"/>
</dbReference>
<dbReference type="InterPro" id="IPR011051">
    <property type="entry name" value="RmlC_Cupin_sf"/>
</dbReference>
<evidence type="ECO:0000256" key="2">
    <source>
        <dbReference type="ARBA" id="ARBA00023015"/>
    </source>
</evidence>